<evidence type="ECO:0000313" key="3">
    <source>
        <dbReference type="Proteomes" id="UP000678393"/>
    </source>
</evidence>
<protein>
    <submittedName>
        <fullName evidence="2">Uncharacterized protein</fullName>
    </submittedName>
</protein>
<keyword evidence="1" id="KW-0732">Signal</keyword>
<evidence type="ECO:0000256" key="1">
    <source>
        <dbReference type="SAM" id="SignalP"/>
    </source>
</evidence>
<sequence>MHVKRYTQIAAIFLLSVTMAIVDARRCRKTERNEGQCVIRRDRREKKPKKSS</sequence>
<reference evidence="2" key="1">
    <citation type="submission" date="2021-04" db="EMBL/GenBank/DDBJ databases">
        <authorList>
            <consortium name="Molecular Ecology Group"/>
        </authorList>
    </citation>
    <scope>NUCLEOTIDE SEQUENCE</scope>
</reference>
<dbReference type="Proteomes" id="UP000678393">
    <property type="component" value="Unassembled WGS sequence"/>
</dbReference>
<feature type="signal peptide" evidence="1">
    <location>
        <begin position="1"/>
        <end position="24"/>
    </location>
</feature>
<keyword evidence="3" id="KW-1185">Reference proteome</keyword>
<proteinExistence type="predicted"/>
<comment type="caution">
    <text evidence="2">The sequence shown here is derived from an EMBL/GenBank/DDBJ whole genome shotgun (WGS) entry which is preliminary data.</text>
</comment>
<feature type="non-terminal residue" evidence="2">
    <location>
        <position position="1"/>
    </location>
</feature>
<organism evidence="2 3">
    <name type="scientific">Candidula unifasciata</name>
    <dbReference type="NCBI Taxonomy" id="100452"/>
    <lineage>
        <taxon>Eukaryota</taxon>
        <taxon>Metazoa</taxon>
        <taxon>Spiralia</taxon>
        <taxon>Lophotrochozoa</taxon>
        <taxon>Mollusca</taxon>
        <taxon>Gastropoda</taxon>
        <taxon>Heterobranchia</taxon>
        <taxon>Euthyneura</taxon>
        <taxon>Panpulmonata</taxon>
        <taxon>Eupulmonata</taxon>
        <taxon>Stylommatophora</taxon>
        <taxon>Helicina</taxon>
        <taxon>Helicoidea</taxon>
        <taxon>Geomitridae</taxon>
        <taxon>Candidula</taxon>
    </lineage>
</organism>
<accession>A0A8S3ZF81</accession>
<feature type="non-terminal residue" evidence="2">
    <location>
        <position position="52"/>
    </location>
</feature>
<evidence type="ECO:0000313" key="2">
    <source>
        <dbReference type="EMBL" id="CAG5126828.1"/>
    </source>
</evidence>
<dbReference type="AlphaFoldDB" id="A0A8S3ZF81"/>
<feature type="chain" id="PRO_5035779453" evidence="1">
    <location>
        <begin position="25"/>
        <end position="52"/>
    </location>
</feature>
<gene>
    <name evidence="2" type="ORF">CUNI_LOCUS12386</name>
</gene>
<dbReference type="EMBL" id="CAJHNH020002469">
    <property type="protein sequence ID" value="CAG5126828.1"/>
    <property type="molecule type" value="Genomic_DNA"/>
</dbReference>
<name>A0A8S3ZF81_9EUPU</name>